<accession>A0A502EBB3</accession>
<protein>
    <recommendedName>
        <fullName evidence="3">Polyhydroxybutyrate depolymerase</fullName>
    </recommendedName>
</protein>
<dbReference type="InterPro" id="IPR029058">
    <property type="entry name" value="AB_hydrolase_fold"/>
</dbReference>
<evidence type="ECO:0000313" key="1">
    <source>
        <dbReference type="EMBL" id="TPG34953.1"/>
    </source>
</evidence>
<dbReference type="AlphaFoldDB" id="A0A502EBB3"/>
<comment type="caution">
    <text evidence="1">The sequence shown here is derived from an EMBL/GenBank/DDBJ whole genome shotgun (WGS) entry which is preliminary data.</text>
</comment>
<evidence type="ECO:0000313" key="2">
    <source>
        <dbReference type="Proteomes" id="UP000320095"/>
    </source>
</evidence>
<reference evidence="1 2" key="1">
    <citation type="journal article" date="2019" name="Environ. Microbiol.">
        <title>Species interactions and distinct microbial communities in high Arctic permafrost affected cryosols are associated with the CH4 and CO2 gas fluxes.</title>
        <authorList>
            <person name="Altshuler I."/>
            <person name="Hamel J."/>
            <person name="Turney S."/>
            <person name="Magnuson E."/>
            <person name="Levesque R."/>
            <person name="Greer C."/>
            <person name="Whyte L.G."/>
        </authorList>
    </citation>
    <scope>NUCLEOTIDE SEQUENCE [LARGE SCALE GENOMIC DNA]</scope>
    <source>
        <strain evidence="1 2">S5.20</strain>
    </source>
</reference>
<evidence type="ECO:0008006" key="3">
    <source>
        <dbReference type="Google" id="ProtNLM"/>
    </source>
</evidence>
<dbReference type="Gene3D" id="3.40.50.1820">
    <property type="entry name" value="alpha/beta hydrolase"/>
    <property type="match status" value="1"/>
</dbReference>
<dbReference type="Proteomes" id="UP000320095">
    <property type="component" value="Unassembled WGS sequence"/>
</dbReference>
<gene>
    <name evidence="1" type="ORF">EAH80_09060</name>
</gene>
<sequence>MVTSETIGHDGRDRLVLSRDPGAIACRRVIISLHGSGFTSRTHDAMVDAEGLARDGALVLTPQASIPFRYSAAFPEGFGWNVPGSPLPRQTVVLDGPDDVGFITTLLDMTRVRHPDLPVHLLGYSGGARLASHVLAADRTPTSAGLVAGALFPPACVSSRAAVLAIHGKQDDVNPYYGAAGADRVRWPTGILRTMQSWASRSGAGDTRSARELEPGVVEQRFDSTDTRYGTVRLISVDGVGHTWPGTSDPLCLREFGPAGTWSATTHLGRFFAAFDDRTPPGDS</sequence>
<proteinExistence type="predicted"/>
<dbReference type="SUPFAM" id="SSF53474">
    <property type="entry name" value="alpha/beta-Hydrolases"/>
    <property type="match status" value="1"/>
</dbReference>
<dbReference type="EMBL" id="RCZG01000003">
    <property type="protein sequence ID" value="TPG34953.1"/>
    <property type="molecule type" value="Genomic_DNA"/>
</dbReference>
<name>A0A502EBB3_9MYCO</name>
<keyword evidence="2" id="KW-1185">Reference proteome</keyword>
<organism evidence="1 2">
    <name type="scientific">Mycolicibacterium hodleri</name>
    <dbReference type="NCBI Taxonomy" id="49897"/>
    <lineage>
        <taxon>Bacteria</taxon>
        <taxon>Bacillati</taxon>
        <taxon>Actinomycetota</taxon>
        <taxon>Actinomycetes</taxon>
        <taxon>Mycobacteriales</taxon>
        <taxon>Mycobacteriaceae</taxon>
        <taxon>Mycolicibacterium</taxon>
    </lineage>
</organism>